<evidence type="ECO:0000313" key="2">
    <source>
        <dbReference type="Proteomes" id="UP000813672"/>
    </source>
</evidence>
<name>A0A9Q3ZLC8_9RHOB</name>
<dbReference type="EMBL" id="JAGQAF010000003">
    <property type="protein sequence ID" value="MCE8536863.1"/>
    <property type="molecule type" value="Genomic_DNA"/>
</dbReference>
<dbReference type="InterPro" id="IPR025534">
    <property type="entry name" value="DUF4420"/>
</dbReference>
<dbReference type="RefSeq" id="WP_234218679.1">
    <property type="nucleotide sequence ID" value="NZ_JAGQAF010000003.1"/>
</dbReference>
<accession>A0A9Q3ZLC8</accession>
<protein>
    <submittedName>
        <fullName evidence="1">PD-(D/E)XK motif protein</fullName>
    </submittedName>
</protein>
<dbReference type="AlphaFoldDB" id="A0A9Q3ZLC8"/>
<dbReference type="Proteomes" id="UP000813672">
    <property type="component" value="Unassembled WGS sequence"/>
</dbReference>
<reference evidence="1" key="1">
    <citation type="journal article" date="2021" name="Environ. Microbiol.">
        <title>Cryptic niche differentiation of novel sediment ecotypes of Rugeria pomeroyi correlates with nitrate respiration.</title>
        <authorList>
            <person name="Lin X."/>
            <person name="McNichol J."/>
            <person name="Chu X."/>
            <person name="Qian Y."/>
            <person name="Luo H."/>
        </authorList>
    </citation>
    <scope>NUCLEOTIDE SEQUENCE</scope>
    <source>
        <strain evidence="1">SZCCDBB064</strain>
    </source>
</reference>
<sequence length="320" mass="35178">MLFEAYQELARRFPDACQHLFGSKIDSAQGLWLSLDAQGQPYLLFEMAEDDGQPDLKLKAVEVRFACPCDIQLQDGSALSGTYTLVSLANDDPDIIRVFLRLLEEAFLAPGADHSAAAVRDQILSIADLFTRLSDDLKDVVGLWGELHIIRTAQDVNAAARAWSSSARARYDFMTERFALEVKTTLKSARQHRFSLEQLRPNADIRVYVASILLTELPGGEAAPELIDEIYAALDEPESRARFFRQCLRKGGADIYGSELHLSTLPDGASIALFDAGTLPVPAIESGDPISNVRFDLDLSGLGALSIPSAHRLLSFVDRP</sequence>
<proteinExistence type="predicted"/>
<dbReference type="Pfam" id="PF14390">
    <property type="entry name" value="DUF4420"/>
    <property type="match status" value="1"/>
</dbReference>
<gene>
    <name evidence="1" type="ORF">KBY27_05300</name>
</gene>
<organism evidence="1 2">
    <name type="scientific">Ruegeria pomeroyi</name>
    <dbReference type="NCBI Taxonomy" id="89184"/>
    <lineage>
        <taxon>Bacteria</taxon>
        <taxon>Pseudomonadati</taxon>
        <taxon>Pseudomonadota</taxon>
        <taxon>Alphaproteobacteria</taxon>
        <taxon>Rhodobacterales</taxon>
        <taxon>Roseobacteraceae</taxon>
        <taxon>Ruegeria</taxon>
    </lineage>
</organism>
<evidence type="ECO:0000313" key="1">
    <source>
        <dbReference type="EMBL" id="MCE8536863.1"/>
    </source>
</evidence>
<comment type="caution">
    <text evidence="1">The sequence shown here is derived from an EMBL/GenBank/DDBJ whole genome shotgun (WGS) entry which is preliminary data.</text>
</comment>